<dbReference type="CDD" id="cd06581">
    <property type="entry name" value="TM_PBP1_LivM_like"/>
    <property type="match status" value="1"/>
</dbReference>
<evidence type="ECO:0000313" key="8">
    <source>
        <dbReference type="Proteomes" id="UP000533306"/>
    </source>
</evidence>
<evidence type="ECO:0000256" key="1">
    <source>
        <dbReference type="ARBA" id="ARBA00004651"/>
    </source>
</evidence>
<accession>A0A7W9S6M0</accession>
<evidence type="ECO:0000256" key="6">
    <source>
        <dbReference type="SAM" id="Phobius"/>
    </source>
</evidence>
<protein>
    <submittedName>
        <fullName evidence="7">Branched-chain amino acid transport system permease protein</fullName>
    </submittedName>
</protein>
<comment type="caution">
    <text evidence="7">The sequence shown here is derived from an EMBL/GenBank/DDBJ whole genome shotgun (WGS) entry which is preliminary data.</text>
</comment>
<dbReference type="Pfam" id="PF02653">
    <property type="entry name" value="BPD_transp_2"/>
    <property type="match status" value="1"/>
</dbReference>
<feature type="transmembrane region" description="Helical" evidence="6">
    <location>
        <begin position="167"/>
        <end position="185"/>
    </location>
</feature>
<reference evidence="7 8" key="1">
    <citation type="submission" date="2020-08" db="EMBL/GenBank/DDBJ databases">
        <title>Genomic Encyclopedia of Type Strains, Phase IV (KMG-IV): sequencing the most valuable type-strain genomes for metagenomic binning, comparative biology and taxonomic classification.</title>
        <authorList>
            <person name="Goeker M."/>
        </authorList>
    </citation>
    <scope>NUCLEOTIDE SEQUENCE [LARGE SCALE GENOMIC DNA]</scope>
    <source>
        <strain evidence="7 8">DSM 11099</strain>
    </source>
</reference>
<keyword evidence="4 6" id="KW-1133">Transmembrane helix</keyword>
<gene>
    <name evidence="7" type="ORF">HNR59_003367</name>
</gene>
<proteinExistence type="predicted"/>
<keyword evidence="3 6" id="KW-0812">Transmembrane</keyword>
<evidence type="ECO:0000313" key="7">
    <source>
        <dbReference type="EMBL" id="MBB6013973.1"/>
    </source>
</evidence>
<feature type="transmembrane region" description="Helical" evidence="6">
    <location>
        <begin position="112"/>
        <end position="130"/>
    </location>
</feature>
<keyword evidence="5 6" id="KW-0472">Membrane</keyword>
<feature type="transmembrane region" description="Helical" evidence="6">
    <location>
        <begin position="216"/>
        <end position="236"/>
    </location>
</feature>
<evidence type="ECO:0000256" key="4">
    <source>
        <dbReference type="ARBA" id="ARBA00022989"/>
    </source>
</evidence>
<name>A0A7W9S6M0_9HYPH</name>
<dbReference type="InterPro" id="IPR001851">
    <property type="entry name" value="ABC_transp_permease"/>
</dbReference>
<keyword evidence="8" id="KW-1185">Reference proteome</keyword>
<organism evidence="7 8">
    <name type="scientific">Aquamicrobium lusatiense</name>
    <dbReference type="NCBI Taxonomy" id="89772"/>
    <lineage>
        <taxon>Bacteria</taxon>
        <taxon>Pseudomonadati</taxon>
        <taxon>Pseudomonadota</taxon>
        <taxon>Alphaproteobacteria</taxon>
        <taxon>Hyphomicrobiales</taxon>
        <taxon>Phyllobacteriaceae</taxon>
        <taxon>Aquamicrobium</taxon>
    </lineage>
</organism>
<evidence type="ECO:0000256" key="2">
    <source>
        <dbReference type="ARBA" id="ARBA00022475"/>
    </source>
</evidence>
<sequence>MPEKNTIGAAGIAGIVILAALLIAAPHVVSFSQQELLVLLTINVLVVASYRLQTLTGEWSLAHVVMMGSGAYASALFAKSFGFPVPLAMIAGAIVAGLVAALMSFPLFRMKGFYFLIGSFAAGEILRLIWKRFTNPFGGPKGIQRIPGFPEIDLGFIHIDFYDPANYYYLVLAVVLVSLWVLYRIEKSRIGLTFHAIHWQDKLSESVGVDAFRYRMLAFVVAAFFAGLAGALYAHYLSTVNPNQFDVNTMVYVLIWTIVGGTTRWYGPILGVVTLTIIDEVILRGIGADQVRPLLYGGILILAILFLPNGLESLVMRASDALRRNRGQATSGAMVRE</sequence>
<keyword evidence="2" id="KW-1003">Cell membrane</keyword>
<feature type="transmembrane region" description="Helical" evidence="6">
    <location>
        <begin position="83"/>
        <end position="105"/>
    </location>
</feature>
<feature type="transmembrane region" description="Helical" evidence="6">
    <location>
        <begin position="7"/>
        <end position="29"/>
    </location>
</feature>
<dbReference type="EMBL" id="JACHEU010000003">
    <property type="protein sequence ID" value="MBB6013973.1"/>
    <property type="molecule type" value="Genomic_DNA"/>
</dbReference>
<dbReference type="InterPro" id="IPR043428">
    <property type="entry name" value="LivM-like"/>
</dbReference>
<feature type="transmembrane region" description="Helical" evidence="6">
    <location>
        <begin position="59"/>
        <end position="77"/>
    </location>
</feature>
<dbReference type="RefSeq" id="WP_210307390.1">
    <property type="nucleotide sequence ID" value="NZ_JACHEU010000003.1"/>
</dbReference>
<feature type="transmembrane region" description="Helical" evidence="6">
    <location>
        <begin position="294"/>
        <end position="311"/>
    </location>
</feature>
<feature type="transmembrane region" description="Helical" evidence="6">
    <location>
        <begin position="35"/>
        <end position="52"/>
    </location>
</feature>
<comment type="subcellular location">
    <subcellularLocation>
        <location evidence="1">Cell membrane</location>
        <topology evidence="1">Multi-pass membrane protein</topology>
    </subcellularLocation>
</comment>
<dbReference type="AlphaFoldDB" id="A0A7W9S6M0"/>
<dbReference type="GO" id="GO:0005886">
    <property type="term" value="C:plasma membrane"/>
    <property type="evidence" value="ECO:0007669"/>
    <property type="project" value="UniProtKB-SubCell"/>
</dbReference>
<dbReference type="Proteomes" id="UP000533306">
    <property type="component" value="Unassembled WGS sequence"/>
</dbReference>
<dbReference type="GO" id="GO:0015658">
    <property type="term" value="F:branched-chain amino acid transmembrane transporter activity"/>
    <property type="evidence" value="ECO:0007669"/>
    <property type="project" value="InterPro"/>
</dbReference>
<dbReference type="PANTHER" id="PTHR30482:SF10">
    <property type="entry name" value="HIGH-AFFINITY BRANCHED-CHAIN AMINO ACID TRANSPORT PROTEIN BRAE"/>
    <property type="match status" value="1"/>
</dbReference>
<dbReference type="PANTHER" id="PTHR30482">
    <property type="entry name" value="HIGH-AFFINITY BRANCHED-CHAIN AMINO ACID TRANSPORT SYSTEM PERMEASE"/>
    <property type="match status" value="1"/>
</dbReference>
<evidence type="ECO:0000256" key="3">
    <source>
        <dbReference type="ARBA" id="ARBA00022692"/>
    </source>
</evidence>
<evidence type="ECO:0000256" key="5">
    <source>
        <dbReference type="ARBA" id="ARBA00023136"/>
    </source>
</evidence>